<keyword evidence="1" id="KW-1185">Reference proteome</keyword>
<dbReference type="AlphaFoldDB" id="A0A0M3HQH3"/>
<proteinExistence type="predicted"/>
<evidence type="ECO:0000313" key="2">
    <source>
        <dbReference type="WBParaSite" id="ALUE_0000435501-mRNA-1"/>
    </source>
</evidence>
<organism evidence="1 2">
    <name type="scientific">Ascaris lumbricoides</name>
    <name type="common">Giant roundworm</name>
    <dbReference type="NCBI Taxonomy" id="6252"/>
    <lineage>
        <taxon>Eukaryota</taxon>
        <taxon>Metazoa</taxon>
        <taxon>Ecdysozoa</taxon>
        <taxon>Nematoda</taxon>
        <taxon>Chromadorea</taxon>
        <taxon>Rhabditida</taxon>
        <taxon>Spirurina</taxon>
        <taxon>Ascaridomorpha</taxon>
        <taxon>Ascaridoidea</taxon>
        <taxon>Ascarididae</taxon>
        <taxon>Ascaris</taxon>
    </lineage>
</organism>
<accession>A0A0M3HQH3</accession>
<protein>
    <submittedName>
        <fullName evidence="2">Uncharacterized protein</fullName>
    </submittedName>
</protein>
<name>A0A0M3HQH3_ASCLU</name>
<dbReference type="WBParaSite" id="ALUE_0000435501-mRNA-1">
    <property type="protein sequence ID" value="ALUE_0000435501-mRNA-1"/>
    <property type="gene ID" value="ALUE_0000435501"/>
</dbReference>
<dbReference type="Proteomes" id="UP000036681">
    <property type="component" value="Unplaced"/>
</dbReference>
<evidence type="ECO:0000313" key="1">
    <source>
        <dbReference type="Proteomes" id="UP000036681"/>
    </source>
</evidence>
<sequence>MRIGLQSQSFAIGRVTPQDDSDSACDSLCMLSRTPQPLTDVRRSHVIMSLDLICGSVRTTSRVVIQS</sequence>
<reference evidence="2" key="1">
    <citation type="submission" date="2017-02" db="UniProtKB">
        <authorList>
            <consortium name="WormBaseParasite"/>
        </authorList>
    </citation>
    <scope>IDENTIFICATION</scope>
</reference>